<dbReference type="AlphaFoldDB" id="A0A3P7ICY9"/>
<accession>A0A3P7ICY9</accession>
<dbReference type="SUPFAM" id="SSF56436">
    <property type="entry name" value="C-type lectin-like"/>
    <property type="match status" value="1"/>
</dbReference>
<proteinExistence type="predicted"/>
<sequence length="98" mass="10796">MLLPQYSDGEDPIDGFLLLGLLPLTGAFTCPANTIYHEEFSRCYKFSTDPLPFYMAEEACIDLGGHLISLGGGLENAMVAGRDSTAAEDRLFLLHRRQ</sequence>
<name>A0A3P7ICY9_STRVU</name>
<organism evidence="1 2">
    <name type="scientific">Strongylus vulgaris</name>
    <name type="common">Blood worm</name>
    <dbReference type="NCBI Taxonomy" id="40348"/>
    <lineage>
        <taxon>Eukaryota</taxon>
        <taxon>Metazoa</taxon>
        <taxon>Ecdysozoa</taxon>
        <taxon>Nematoda</taxon>
        <taxon>Chromadorea</taxon>
        <taxon>Rhabditida</taxon>
        <taxon>Rhabditina</taxon>
        <taxon>Rhabditomorpha</taxon>
        <taxon>Strongyloidea</taxon>
        <taxon>Strongylidae</taxon>
        <taxon>Strongylus</taxon>
    </lineage>
</organism>
<dbReference type="OrthoDB" id="5826661at2759"/>
<dbReference type="InterPro" id="IPR016187">
    <property type="entry name" value="CTDL_fold"/>
</dbReference>
<gene>
    <name evidence="1" type="ORF">SVUK_LOCUS5758</name>
</gene>
<dbReference type="EMBL" id="UYYB01017442">
    <property type="protein sequence ID" value="VDM70760.1"/>
    <property type="molecule type" value="Genomic_DNA"/>
</dbReference>
<evidence type="ECO:0008006" key="3">
    <source>
        <dbReference type="Google" id="ProtNLM"/>
    </source>
</evidence>
<keyword evidence="2" id="KW-1185">Reference proteome</keyword>
<evidence type="ECO:0000313" key="1">
    <source>
        <dbReference type="EMBL" id="VDM70760.1"/>
    </source>
</evidence>
<dbReference type="Gene3D" id="3.10.100.10">
    <property type="entry name" value="Mannose-Binding Protein A, subunit A"/>
    <property type="match status" value="1"/>
</dbReference>
<dbReference type="Proteomes" id="UP000270094">
    <property type="component" value="Unassembled WGS sequence"/>
</dbReference>
<dbReference type="InterPro" id="IPR016186">
    <property type="entry name" value="C-type_lectin-like/link_sf"/>
</dbReference>
<reference evidence="1 2" key="1">
    <citation type="submission" date="2018-11" db="EMBL/GenBank/DDBJ databases">
        <authorList>
            <consortium name="Pathogen Informatics"/>
        </authorList>
    </citation>
    <scope>NUCLEOTIDE SEQUENCE [LARGE SCALE GENOMIC DNA]</scope>
</reference>
<evidence type="ECO:0000313" key="2">
    <source>
        <dbReference type="Proteomes" id="UP000270094"/>
    </source>
</evidence>
<protein>
    <recommendedName>
        <fullName evidence="3">C-type lectin domain-containing protein</fullName>
    </recommendedName>
</protein>